<evidence type="ECO:0000313" key="4">
    <source>
        <dbReference type="Proteomes" id="UP000077271"/>
    </source>
</evidence>
<dbReference type="RefSeq" id="WP_018393843.1">
    <property type="nucleotide sequence ID" value="NZ_LQWZ01000023.1"/>
</dbReference>
<reference evidence="3 4" key="1">
    <citation type="submission" date="2016-01" db="EMBL/GenBank/DDBJ databases">
        <title>Investigation of taxonomic status of Bacillus aminovorans.</title>
        <authorList>
            <person name="Verma A."/>
            <person name="Pal Y."/>
            <person name="Krishnamurthi S."/>
        </authorList>
    </citation>
    <scope>NUCLEOTIDE SEQUENCE [LARGE SCALE GENOMIC DNA]</scope>
    <source>
        <strain evidence="3 4">DSM 4337</strain>
    </source>
</reference>
<keyword evidence="1 2" id="KW-0472">Membrane</keyword>
<feature type="transmembrane region" description="Helical" evidence="2">
    <location>
        <begin position="122"/>
        <end position="155"/>
    </location>
</feature>
<comment type="function">
    <text evidence="1">Required for complete septum migration and engulfment of the forespore compartment during sporulation. Required for stabilizing and recruiting of SpoIIP to the septal membrane.</text>
</comment>
<keyword evidence="1" id="KW-0749">Sporulation</keyword>
<dbReference type="GO" id="GO:0005886">
    <property type="term" value="C:plasma membrane"/>
    <property type="evidence" value="ECO:0007669"/>
    <property type="project" value="UniProtKB-SubCell"/>
</dbReference>
<dbReference type="NCBIfam" id="TIGR02831">
    <property type="entry name" value="spo_II_M"/>
    <property type="match status" value="1"/>
</dbReference>
<keyword evidence="2" id="KW-1133">Transmembrane helix</keyword>
<dbReference type="AlphaFoldDB" id="A0A177KSA4"/>
<protein>
    <recommendedName>
        <fullName evidence="1">Stage II sporulation protein M</fullName>
    </recommendedName>
</protein>
<dbReference type="OrthoDB" id="2065033at2"/>
<dbReference type="Proteomes" id="UP000077271">
    <property type="component" value="Unassembled WGS sequence"/>
</dbReference>
<dbReference type="InterPro" id="IPR002798">
    <property type="entry name" value="SpoIIM-like"/>
</dbReference>
<comment type="subunit">
    <text evidence="1">Component of the MPD complex composed of SpoIIM, SpoIIP and SpoIID.</text>
</comment>
<feature type="transmembrane region" description="Helical" evidence="2">
    <location>
        <begin position="12"/>
        <end position="34"/>
    </location>
</feature>
<keyword evidence="1" id="KW-1003">Cell membrane</keyword>
<name>A0A177KSA4_9BACI</name>
<evidence type="ECO:0000313" key="3">
    <source>
        <dbReference type="EMBL" id="OAH55946.1"/>
    </source>
</evidence>
<dbReference type="GO" id="GO:0030435">
    <property type="term" value="P:sporulation resulting in formation of a cellular spore"/>
    <property type="evidence" value="ECO:0007669"/>
    <property type="project" value="UniProtKB-KW"/>
</dbReference>
<dbReference type="PIRSF" id="PIRSF038973">
    <property type="entry name" value="SpoIIM"/>
    <property type="match status" value="1"/>
</dbReference>
<keyword evidence="1 2" id="KW-0812">Transmembrane</keyword>
<dbReference type="Pfam" id="PF01944">
    <property type="entry name" value="SpoIIM"/>
    <property type="match status" value="1"/>
</dbReference>
<comment type="caution">
    <text evidence="3">The sequence shown here is derived from an EMBL/GenBank/DDBJ whole genome shotgun (WGS) entry which is preliminary data.</text>
</comment>
<evidence type="ECO:0000256" key="2">
    <source>
        <dbReference type="SAM" id="Phobius"/>
    </source>
</evidence>
<feature type="transmembrane region" description="Helical" evidence="2">
    <location>
        <begin position="81"/>
        <end position="101"/>
    </location>
</feature>
<organism evidence="3 4">
    <name type="scientific">Domibacillus aminovorans</name>
    <dbReference type="NCBI Taxonomy" id="29332"/>
    <lineage>
        <taxon>Bacteria</taxon>
        <taxon>Bacillati</taxon>
        <taxon>Bacillota</taxon>
        <taxon>Bacilli</taxon>
        <taxon>Bacillales</taxon>
        <taxon>Bacillaceae</taxon>
        <taxon>Domibacillus</taxon>
    </lineage>
</organism>
<comment type="subcellular location">
    <subcellularLocation>
        <location evidence="1">Cell membrane</location>
        <topology evidence="1">Multi-pass membrane protein</topology>
    </subcellularLocation>
    <text evidence="1">Localizes to the sporulation septum and to the second division site within the mother cell. Before the start of engulfment localizes to the septal midpoint, then spreads throughout the septum prior to becoming enriched at the leading edge of the engulfing membrane, where it remains until the completion of membrane migration. Some remain partially trapped at the septum during engulfment and upon completion of engulfment become dispersed in the outer forespore membrane. Localization of the MPD complex to the septal membrane is dependent on SpoIIB.</text>
</comment>
<proteinExistence type="predicted"/>
<evidence type="ECO:0000256" key="1">
    <source>
        <dbReference type="PIRNR" id="PIRNR038973"/>
    </source>
</evidence>
<sequence length="209" mass="23072">MWTAINHHIQKRAALYLFTAVLLMTGTVFGALMVNSMMPLQKSELYSYVKEFFTQASSGSVANPVDLFWESVIHNIKFTGAMWVAGISVIGLPLIFILLFLKGAVTGFSVGFLIQQMKWDGLWLALCTILPQNMILIPAFLFTAVMSASCSIRLLQKLTVRQTVPLPVAKSMMTYIGYAGAVTVAILVAAFIEAFVSSQLMNVLINKFF</sequence>
<gene>
    <name evidence="3" type="ORF">AWH48_04530</name>
</gene>
<dbReference type="EMBL" id="LQWZ01000023">
    <property type="protein sequence ID" value="OAH55946.1"/>
    <property type="molecule type" value="Genomic_DNA"/>
</dbReference>
<accession>A0A177KSA4</accession>
<dbReference type="InterPro" id="IPR014196">
    <property type="entry name" value="SpoIIM"/>
</dbReference>
<feature type="transmembrane region" description="Helical" evidence="2">
    <location>
        <begin position="175"/>
        <end position="196"/>
    </location>
</feature>